<dbReference type="Proteomes" id="UP000004105">
    <property type="component" value="Unassembled WGS sequence"/>
</dbReference>
<organism evidence="2 3">
    <name type="scientific">Neisseria bacilliformis ATCC BAA-1200</name>
    <dbReference type="NCBI Taxonomy" id="888742"/>
    <lineage>
        <taxon>Bacteria</taxon>
        <taxon>Pseudomonadati</taxon>
        <taxon>Pseudomonadota</taxon>
        <taxon>Betaproteobacteria</taxon>
        <taxon>Neisseriales</taxon>
        <taxon>Neisseriaceae</taxon>
        <taxon>Neisseria</taxon>
    </lineage>
</organism>
<gene>
    <name evidence="2" type="ORF">HMPREF9123_2807</name>
</gene>
<evidence type="ECO:0000313" key="3">
    <source>
        <dbReference type="Proteomes" id="UP000004105"/>
    </source>
</evidence>
<name>F2BGF0_9NEIS</name>
<proteinExistence type="predicted"/>
<evidence type="ECO:0000256" key="1">
    <source>
        <dbReference type="SAM" id="MobiDB-lite"/>
    </source>
</evidence>
<feature type="region of interest" description="Disordered" evidence="1">
    <location>
        <begin position="14"/>
        <end position="44"/>
    </location>
</feature>
<evidence type="ECO:0000313" key="2">
    <source>
        <dbReference type="EMBL" id="EGF06847.1"/>
    </source>
</evidence>
<dbReference type="HOGENOM" id="CLU_3219027_0_0_4"/>
<sequence>MSFAAAYPRRRFGGKKATFSCRPSEKRRAQAAAARPRMHAARGK</sequence>
<accession>F2BGF0</accession>
<dbReference type="EMBL" id="AFAY01000054">
    <property type="protein sequence ID" value="EGF06847.1"/>
    <property type="molecule type" value="Genomic_DNA"/>
</dbReference>
<keyword evidence="3" id="KW-1185">Reference proteome</keyword>
<dbReference type="AlphaFoldDB" id="F2BGF0"/>
<comment type="caution">
    <text evidence="2">The sequence shown here is derived from an EMBL/GenBank/DDBJ whole genome shotgun (WGS) entry which is preliminary data.</text>
</comment>
<protein>
    <submittedName>
        <fullName evidence="2">Uncharacterized protein</fullName>
    </submittedName>
</protein>
<reference evidence="2 3" key="1">
    <citation type="submission" date="2011-02" db="EMBL/GenBank/DDBJ databases">
        <authorList>
            <person name="Muzny D."/>
            <person name="Qin X."/>
            <person name="Deng J."/>
            <person name="Jiang H."/>
            <person name="Liu Y."/>
            <person name="Qu J."/>
            <person name="Song X.-Z."/>
            <person name="Zhang L."/>
            <person name="Thornton R."/>
            <person name="Coyle M."/>
            <person name="Francisco L."/>
            <person name="Jackson L."/>
            <person name="Javaid M."/>
            <person name="Korchina V."/>
            <person name="Kovar C."/>
            <person name="Mata R."/>
            <person name="Mathew T."/>
            <person name="Ngo R."/>
            <person name="Nguyen L."/>
            <person name="Nguyen N."/>
            <person name="Okwuonu G."/>
            <person name="Ongeri F."/>
            <person name="Pham C."/>
            <person name="Simmons D."/>
            <person name="Wilczek-Boney K."/>
            <person name="Hale W."/>
            <person name="Jakkamsetti A."/>
            <person name="Pham P."/>
            <person name="Ruth R."/>
            <person name="San Lucas F."/>
            <person name="Warren J."/>
            <person name="Zhang J."/>
            <person name="Zhao Z."/>
            <person name="Zhou C."/>
            <person name="Zhu D."/>
            <person name="Lee S."/>
            <person name="Bess C."/>
            <person name="Blankenburg K."/>
            <person name="Forbes L."/>
            <person name="Fu Q."/>
            <person name="Gubbala S."/>
            <person name="Hirani K."/>
            <person name="Jayaseelan J.C."/>
            <person name="Lara F."/>
            <person name="Munidasa M."/>
            <person name="Palculict T."/>
            <person name="Patil S."/>
            <person name="Pu L.-L."/>
            <person name="Saada N."/>
            <person name="Tang L."/>
            <person name="Weissenberger G."/>
            <person name="Zhu Y."/>
            <person name="Hemphill L."/>
            <person name="Shang Y."/>
            <person name="Youmans B."/>
            <person name="Ayvaz T."/>
            <person name="Ross M."/>
            <person name="Santibanez J."/>
            <person name="Aqrawi P."/>
            <person name="Gross S."/>
            <person name="Joshi V."/>
            <person name="Fowler G."/>
            <person name="Nazareth L."/>
            <person name="Reid J."/>
            <person name="Worley K."/>
            <person name="Petrosino J."/>
            <person name="Highlander S."/>
            <person name="Gibbs R."/>
        </authorList>
    </citation>
    <scope>NUCLEOTIDE SEQUENCE [LARGE SCALE GENOMIC DNA]</scope>
    <source>
        <strain evidence="2 3">ATCC BAA-1200</strain>
    </source>
</reference>